<feature type="non-terminal residue" evidence="1">
    <location>
        <position position="1"/>
    </location>
</feature>
<reference evidence="1" key="1">
    <citation type="submission" date="2021-06" db="EMBL/GenBank/DDBJ databases">
        <authorList>
            <person name="Kallberg Y."/>
            <person name="Tangrot J."/>
            <person name="Rosling A."/>
        </authorList>
    </citation>
    <scope>NUCLEOTIDE SEQUENCE</scope>
    <source>
        <strain evidence="1">AU212A</strain>
    </source>
</reference>
<evidence type="ECO:0000313" key="1">
    <source>
        <dbReference type="EMBL" id="CAG8648954.1"/>
    </source>
</evidence>
<dbReference type="Proteomes" id="UP000789860">
    <property type="component" value="Unassembled WGS sequence"/>
</dbReference>
<name>A0ACA9NHS9_9GLOM</name>
<organism evidence="1 2">
    <name type="scientific">Scutellospora calospora</name>
    <dbReference type="NCBI Taxonomy" id="85575"/>
    <lineage>
        <taxon>Eukaryota</taxon>
        <taxon>Fungi</taxon>
        <taxon>Fungi incertae sedis</taxon>
        <taxon>Mucoromycota</taxon>
        <taxon>Glomeromycotina</taxon>
        <taxon>Glomeromycetes</taxon>
        <taxon>Diversisporales</taxon>
        <taxon>Gigasporaceae</taxon>
        <taxon>Scutellospora</taxon>
    </lineage>
</organism>
<evidence type="ECO:0000313" key="2">
    <source>
        <dbReference type="Proteomes" id="UP000789860"/>
    </source>
</evidence>
<sequence length="94" mass="10918">LSSDRTIPSEEKKDSPSSSERFNYNFEEVKGDSCEHNLELQTHSWELGYTNKRILKTLLLHVKNSSCKAKEDKRSIYNFFKSEIVASSDNEEDK</sequence>
<proteinExistence type="predicted"/>
<accession>A0ACA9NHS9</accession>
<gene>
    <name evidence="1" type="ORF">SCALOS_LOCUS8602</name>
</gene>
<comment type="caution">
    <text evidence="1">The sequence shown here is derived from an EMBL/GenBank/DDBJ whole genome shotgun (WGS) entry which is preliminary data.</text>
</comment>
<keyword evidence="2" id="KW-1185">Reference proteome</keyword>
<protein>
    <submittedName>
        <fullName evidence="1">11660_t:CDS:1</fullName>
    </submittedName>
</protein>
<dbReference type="EMBL" id="CAJVPM010023263">
    <property type="protein sequence ID" value="CAG8648954.1"/>
    <property type="molecule type" value="Genomic_DNA"/>
</dbReference>